<keyword evidence="2 7" id="KW-0813">Transport</keyword>
<proteinExistence type="inferred from homology"/>
<dbReference type="GO" id="GO:0055085">
    <property type="term" value="P:transmembrane transport"/>
    <property type="evidence" value="ECO:0007669"/>
    <property type="project" value="InterPro"/>
</dbReference>
<comment type="caution">
    <text evidence="9">The sequence shown here is derived from an EMBL/GenBank/DDBJ whole genome shotgun (WGS) entry which is preliminary data.</text>
</comment>
<dbReference type="PANTHER" id="PTHR43744:SF12">
    <property type="entry name" value="ABC TRANSPORTER PERMEASE PROTEIN MG189-RELATED"/>
    <property type="match status" value="1"/>
</dbReference>
<keyword evidence="6 7" id="KW-0472">Membrane</keyword>
<dbReference type="Pfam" id="PF00528">
    <property type="entry name" value="BPD_transp_1"/>
    <property type="match status" value="1"/>
</dbReference>
<keyword evidence="5 7" id="KW-1133">Transmembrane helix</keyword>
<feature type="transmembrane region" description="Helical" evidence="7">
    <location>
        <begin position="250"/>
        <end position="273"/>
    </location>
</feature>
<dbReference type="Gene3D" id="1.10.3720.10">
    <property type="entry name" value="MetI-like"/>
    <property type="match status" value="1"/>
</dbReference>
<reference evidence="9" key="1">
    <citation type="submission" date="2020-10" db="EMBL/GenBank/DDBJ databases">
        <authorList>
            <person name="Gilroy R."/>
        </authorList>
    </citation>
    <scope>NUCLEOTIDE SEQUENCE</scope>
    <source>
        <strain evidence="9">7293</strain>
    </source>
</reference>
<feature type="domain" description="ABC transmembrane type-1" evidence="8">
    <location>
        <begin position="78"/>
        <end position="273"/>
    </location>
</feature>
<keyword evidence="4 7" id="KW-0812">Transmembrane</keyword>
<gene>
    <name evidence="9" type="ORF">IAA97_00305</name>
</gene>
<feature type="transmembrane region" description="Helical" evidence="7">
    <location>
        <begin position="191"/>
        <end position="212"/>
    </location>
</feature>
<dbReference type="GO" id="GO:0005886">
    <property type="term" value="C:plasma membrane"/>
    <property type="evidence" value="ECO:0007669"/>
    <property type="project" value="UniProtKB-SubCell"/>
</dbReference>
<dbReference type="PANTHER" id="PTHR43744">
    <property type="entry name" value="ABC TRANSPORTER PERMEASE PROTEIN MG189-RELATED-RELATED"/>
    <property type="match status" value="1"/>
</dbReference>
<dbReference type="AlphaFoldDB" id="A0A9D9H503"/>
<dbReference type="PROSITE" id="PS50928">
    <property type="entry name" value="ABC_TM1"/>
    <property type="match status" value="1"/>
</dbReference>
<organism evidence="9 10">
    <name type="scientific">Candidatus Ornithospirochaeta stercoripullorum</name>
    <dbReference type="NCBI Taxonomy" id="2840899"/>
    <lineage>
        <taxon>Bacteria</taxon>
        <taxon>Pseudomonadati</taxon>
        <taxon>Spirochaetota</taxon>
        <taxon>Spirochaetia</taxon>
        <taxon>Spirochaetales</taxon>
        <taxon>Spirochaetaceae</taxon>
        <taxon>Spirochaetaceae incertae sedis</taxon>
        <taxon>Candidatus Ornithospirochaeta</taxon>
    </lineage>
</organism>
<evidence type="ECO:0000256" key="1">
    <source>
        <dbReference type="ARBA" id="ARBA00004651"/>
    </source>
</evidence>
<evidence type="ECO:0000256" key="3">
    <source>
        <dbReference type="ARBA" id="ARBA00022475"/>
    </source>
</evidence>
<evidence type="ECO:0000259" key="8">
    <source>
        <dbReference type="PROSITE" id="PS50928"/>
    </source>
</evidence>
<dbReference type="CDD" id="cd06261">
    <property type="entry name" value="TM_PBP2"/>
    <property type="match status" value="1"/>
</dbReference>
<dbReference type="SUPFAM" id="SSF161098">
    <property type="entry name" value="MetI-like"/>
    <property type="match status" value="1"/>
</dbReference>
<dbReference type="Proteomes" id="UP000823615">
    <property type="component" value="Unassembled WGS sequence"/>
</dbReference>
<protein>
    <submittedName>
        <fullName evidence="9">Carbohydrate ABC transporter permease</fullName>
    </submittedName>
</protein>
<evidence type="ECO:0000313" key="10">
    <source>
        <dbReference type="Proteomes" id="UP000823615"/>
    </source>
</evidence>
<feature type="transmembrane region" description="Helical" evidence="7">
    <location>
        <begin position="82"/>
        <end position="103"/>
    </location>
</feature>
<evidence type="ECO:0000256" key="6">
    <source>
        <dbReference type="ARBA" id="ARBA00023136"/>
    </source>
</evidence>
<keyword evidence="3" id="KW-1003">Cell membrane</keyword>
<dbReference type="InterPro" id="IPR035906">
    <property type="entry name" value="MetI-like_sf"/>
</dbReference>
<evidence type="ECO:0000256" key="7">
    <source>
        <dbReference type="RuleBase" id="RU363032"/>
    </source>
</evidence>
<dbReference type="InterPro" id="IPR000515">
    <property type="entry name" value="MetI-like"/>
</dbReference>
<sequence length="288" mass="31426">MEKSRAVMSGKQKAIMAIIWLLMAILAIVTVFPVVYIVLGSFKSNVELLVGGSNIFPTSWHFENYVQAWTGAKFATYTGNSILISVGVMLISLFISTMAGYVFSRSHFRGKNLIYGIFTAFMFINVGSVSIRPLFELATAVHLTNNLLPIILISVGTGQATYIFLSRGFVDSVPRELDEAAKIDGCTFFQTFIKIILPVLKPVMGTIALLSFRQGWNEYIMPLVFTMSRDNLRPLTVGVNMLKATGGGAAAWNVMFAGASIAVVPMIIIYIIFNKNFMSGSTAGAVKG</sequence>
<name>A0A9D9H503_9SPIO</name>
<evidence type="ECO:0000313" key="9">
    <source>
        <dbReference type="EMBL" id="MBO8435412.1"/>
    </source>
</evidence>
<dbReference type="EMBL" id="JADIMT010000004">
    <property type="protein sequence ID" value="MBO8435412.1"/>
    <property type="molecule type" value="Genomic_DNA"/>
</dbReference>
<feature type="transmembrane region" description="Helical" evidence="7">
    <location>
        <begin position="115"/>
        <end position="135"/>
    </location>
</feature>
<accession>A0A9D9H503</accession>
<comment type="similarity">
    <text evidence="7">Belongs to the binding-protein-dependent transport system permease family.</text>
</comment>
<feature type="transmembrane region" description="Helical" evidence="7">
    <location>
        <begin position="14"/>
        <end position="39"/>
    </location>
</feature>
<feature type="transmembrane region" description="Helical" evidence="7">
    <location>
        <begin position="147"/>
        <end position="170"/>
    </location>
</feature>
<reference evidence="9" key="2">
    <citation type="journal article" date="2021" name="PeerJ">
        <title>Extensive microbial diversity within the chicken gut microbiome revealed by metagenomics and culture.</title>
        <authorList>
            <person name="Gilroy R."/>
            <person name="Ravi A."/>
            <person name="Getino M."/>
            <person name="Pursley I."/>
            <person name="Horton D.L."/>
            <person name="Alikhan N.F."/>
            <person name="Baker D."/>
            <person name="Gharbi K."/>
            <person name="Hall N."/>
            <person name="Watson M."/>
            <person name="Adriaenssens E.M."/>
            <person name="Foster-Nyarko E."/>
            <person name="Jarju S."/>
            <person name="Secka A."/>
            <person name="Antonio M."/>
            <person name="Oren A."/>
            <person name="Chaudhuri R.R."/>
            <person name="La Ragione R."/>
            <person name="Hildebrand F."/>
            <person name="Pallen M.J."/>
        </authorList>
    </citation>
    <scope>NUCLEOTIDE SEQUENCE</scope>
    <source>
        <strain evidence="9">7293</strain>
    </source>
</reference>
<evidence type="ECO:0000256" key="2">
    <source>
        <dbReference type="ARBA" id="ARBA00022448"/>
    </source>
</evidence>
<comment type="subcellular location">
    <subcellularLocation>
        <location evidence="1 7">Cell membrane</location>
        <topology evidence="1 7">Multi-pass membrane protein</topology>
    </subcellularLocation>
</comment>
<evidence type="ECO:0000256" key="5">
    <source>
        <dbReference type="ARBA" id="ARBA00022989"/>
    </source>
</evidence>
<evidence type="ECO:0000256" key="4">
    <source>
        <dbReference type="ARBA" id="ARBA00022692"/>
    </source>
</evidence>